<evidence type="ECO:0000313" key="14">
    <source>
        <dbReference type="EMBL" id="PTF13307.1"/>
    </source>
</evidence>
<dbReference type="GO" id="GO:0000166">
    <property type="term" value="F:nucleotide binding"/>
    <property type="evidence" value="ECO:0007669"/>
    <property type="project" value="UniProtKB-KW"/>
</dbReference>
<keyword evidence="8" id="KW-0547">Nucleotide-binding</keyword>
<dbReference type="PANTHER" id="PTHR42747:SF3">
    <property type="entry name" value="NITRONATE MONOOXYGENASE-RELATED"/>
    <property type="match status" value="1"/>
</dbReference>
<evidence type="ECO:0000256" key="2">
    <source>
        <dbReference type="ARBA" id="ARBA00003535"/>
    </source>
</evidence>
<evidence type="ECO:0000256" key="10">
    <source>
        <dbReference type="ARBA" id="ARBA00023033"/>
    </source>
</evidence>
<evidence type="ECO:0000313" key="18">
    <source>
        <dbReference type="Proteomes" id="UP000243350"/>
    </source>
</evidence>
<evidence type="ECO:0000256" key="5">
    <source>
        <dbReference type="ARBA" id="ARBA00022575"/>
    </source>
</evidence>
<evidence type="ECO:0000256" key="4">
    <source>
        <dbReference type="ARBA" id="ARBA00013457"/>
    </source>
</evidence>
<dbReference type="GO" id="GO:0009636">
    <property type="term" value="P:response to toxic substance"/>
    <property type="evidence" value="ECO:0007669"/>
    <property type="project" value="UniProtKB-KW"/>
</dbReference>
<name>A0A2K4DNZ3_9STAP</name>
<comment type="function">
    <text evidence="2">Nitronate monooxygenase that uses molecular oxygen to catalyze the oxidative denitrification of alkyl nitronates. Acts on propionate 3-nitronate (P3N), the presumed physiological substrate. Probably functions in the detoxification of P3N, a metabolic poison produced by plants and fungi as a defense mechanism.</text>
</comment>
<keyword evidence="6" id="KW-0285">Flavoprotein</keyword>
<evidence type="ECO:0000256" key="1">
    <source>
        <dbReference type="ARBA" id="ARBA00001917"/>
    </source>
</evidence>
<proteinExistence type="inferred from homology"/>
<comment type="similarity">
    <text evidence="3">Belongs to the nitronate monooxygenase family. NMO class I subfamily.</text>
</comment>
<evidence type="ECO:0000256" key="9">
    <source>
        <dbReference type="ARBA" id="ARBA00023002"/>
    </source>
</evidence>
<dbReference type="InterPro" id="IPR013785">
    <property type="entry name" value="Aldolase_TIM"/>
</dbReference>
<dbReference type="InterPro" id="IPR004136">
    <property type="entry name" value="NMO"/>
</dbReference>
<evidence type="ECO:0000256" key="11">
    <source>
        <dbReference type="ARBA" id="ARBA00031155"/>
    </source>
</evidence>
<dbReference type="GO" id="GO:0018580">
    <property type="term" value="F:nitronate monooxygenase activity"/>
    <property type="evidence" value="ECO:0007669"/>
    <property type="project" value="InterPro"/>
</dbReference>
<comment type="caution">
    <text evidence="15">The sequence shown here is derived from an EMBL/GenBank/DDBJ whole genome shotgun (WGS) entry which is preliminary data.</text>
</comment>
<dbReference type="PANTHER" id="PTHR42747">
    <property type="entry name" value="NITRONATE MONOOXYGENASE-RELATED"/>
    <property type="match status" value="1"/>
</dbReference>
<evidence type="ECO:0000313" key="13">
    <source>
        <dbReference type="EMBL" id="PTE73855.1"/>
    </source>
</evidence>
<keyword evidence="16" id="KW-1185">Reference proteome</keyword>
<dbReference type="AlphaFoldDB" id="A0A2K4DNZ3"/>
<keyword evidence="10 15" id="KW-0503">Monooxygenase</keyword>
<evidence type="ECO:0000256" key="8">
    <source>
        <dbReference type="ARBA" id="ARBA00022741"/>
    </source>
</evidence>
<dbReference type="EMBL" id="PYZI01000012">
    <property type="protein sequence ID" value="PTF13307.1"/>
    <property type="molecule type" value="Genomic_DNA"/>
</dbReference>
<evidence type="ECO:0000256" key="12">
    <source>
        <dbReference type="ARBA" id="ARBA00049401"/>
    </source>
</evidence>
<dbReference type="FunFam" id="3.20.20.70:FF:000154">
    <property type="entry name" value="Probable nitronate monooxygenase"/>
    <property type="match status" value="1"/>
</dbReference>
<evidence type="ECO:0000313" key="17">
    <source>
        <dbReference type="Proteomes" id="UP000242547"/>
    </source>
</evidence>
<gene>
    <name evidence="13" type="ORF">BUY44_03935</name>
    <name evidence="14" type="ORF">BUY47_09565</name>
    <name evidence="15" type="ORF">BUY48_01140</name>
</gene>
<dbReference type="Proteomes" id="UP000242547">
    <property type="component" value="Unassembled WGS sequence"/>
</dbReference>
<reference evidence="15" key="3">
    <citation type="submission" date="2018-03" db="EMBL/GenBank/DDBJ databases">
        <authorList>
            <person name="Keele B.F."/>
        </authorList>
    </citation>
    <scope>NUCLEOTIDE SEQUENCE</scope>
    <source>
        <strain evidence="15">SNUC 4143</strain>
        <strain evidence="13">SNUC 761</strain>
    </source>
</reference>
<sequence length="357" mass="38818">MWYSNSLTKMLSIKYPIIQAGMAGSTTPELVATVSNKGGLGCIGAGYFTADKLEQEIQKVRSMTVQPFGVNLFVPSHNNYTEAQVEHMNAWLKPYRKALDLEEPVVNITEEQQFNNAIEMVIKHKVPVCCFTFGLPSQEIISKLKQANVTLVGTATSVEEAIENERVGMDMVVAQGSEAGGHRGSFLAKNQQTQPLIGTMSLVPQVVEHLSIPIIAAGGIMNGRGILASLVLGAQGVQMGTAFLTTEESGANEVVKQGILNSKETDTRVTDVFSGKLARGINNEFAESLAKYDGEIPPYPVQNQLTNTIRKTAAAKGNSKWTHMWSGQSPRLAKRQQVTQLFDNLVSEVDALLQTIH</sequence>
<dbReference type="RefSeq" id="WP_103166414.1">
    <property type="nucleotide sequence ID" value="NZ_CP130489.1"/>
</dbReference>
<dbReference type="EMBL" id="PYZL01000016">
    <property type="protein sequence ID" value="PTE73855.1"/>
    <property type="molecule type" value="Genomic_DNA"/>
</dbReference>
<dbReference type="Gene3D" id="3.20.20.70">
    <property type="entry name" value="Aldolase class I"/>
    <property type="match status" value="1"/>
</dbReference>
<reference evidence="16 17" key="1">
    <citation type="journal article" date="2016" name="Front. Microbiol.">
        <title>Comprehensive Phylogenetic Analysis of Bovine Non-aureus Staphylococci Species Based on Whole-Genome Sequencing.</title>
        <authorList>
            <person name="Naushad S."/>
            <person name="Barkema H.W."/>
            <person name="Luby C."/>
            <person name="Condas L.A."/>
            <person name="Nobrega D.B."/>
            <person name="Carson D.A."/>
            <person name="De Buck J."/>
        </authorList>
    </citation>
    <scope>NUCLEOTIDE SEQUENCE [LARGE SCALE GENOMIC DNA]</scope>
    <source>
        <strain evidence="14 16">SNUC 1409</strain>
        <strain evidence="15 18">SNUC 4143</strain>
        <strain evidence="13 17">SNUC 761</strain>
    </source>
</reference>
<dbReference type="OrthoDB" id="9778912at2"/>
<accession>A0A2K4DNZ3</accession>
<dbReference type="GeneID" id="48888514"/>
<comment type="catalytic activity">
    <reaction evidence="12">
        <text>3 propionate 3-nitronate + 3 O2 + H2O = 3 3-oxopropanoate + 2 nitrate + nitrite + H2O2 + 3 H(+)</text>
        <dbReference type="Rhea" id="RHEA:57332"/>
        <dbReference type="ChEBI" id="CHEBI:15377"/>
        <dbReference type="ChEBI" id="CHEBI:15378"/>
        <dbReference type="ChEBI" id="CHEBI:15379"/>
        <dbReference type="ChEBI" id="CHEBI:16240"/>
        <dbReference type="ChEBI" id="CHEBI:16301"/>
        <dbReference type="ChEBI" id="CHEBI:17632"/>
        <dbReference type="ChEBI" id="CHEBI:33190"/>
        <dbReference type="ChEBI" id="CHEBI:136067"/>
    </reaction>
</comment>
<evidence type="ECO:0000256" key="3">
    <source>
        <dbReference type="ARBA" id="ARBA00009881"/>
    </source>
</evidence>
<keyword evidence="9" id="KW-0560">Oxidoreductase</keyword>
<reference evidence="14" key="2">
    <citation type="submission" date="2018-03" db="EMBL/GenBank/DDBJ databases">
        <authorList>
            <person name="Naushad S."/>
        </authorList>
    </citation>
    <scope>NUCLEOTIDE SEQUENCE</scope>
    <source>
        <strain evidence="14">SNUC 1409</strain>
    </source>
</reference>
<organism evidence="15 18">
    <name type="scientific">Staphylococcus devriesei</name>
    <dbReference type="NCBI Taxonomy" id="586733"/>
    <lineage>
        <taxon>Bacteria</taxon>
        <taxon>Bacillati</taxon>
        <taxon>Bacillota</taxon>
        <taxon>Bacilli</taxon>
        <taxon>Bacillales</taxon>
        <taxon>Staphylococcaceae</taxon>
        <taxon>Staphylococcus</taxon>
    </lineage>
</organism>
<evidence type="ECO:0000256" key="6">
    <source>
        <dbReference type="ARBA" id="ARBA00022630"/>
    </source>
</evidence>
<dbReference type="Proteomes" id="UP000243350">
    <property type="component" value="Unassembled WGS sequence"/>
</dbReference>
<evidence type="ECO:0000313" key="15">
    <source>
        <dbReference type="EMBL" id="PTF16613.1"/>
    </source>
</evidence>
<keyword evidence="5" id="KW-0216">Detoxification</keyword>
<dbReference type="Proteomes" id="UP000242088">
    <property type="component" value="Unassembled WGS sequence"/>
</dbReference>
<dbReference type="CDD" id="cd04730">
    <property type="entry name" value="NPD_like"/>
    <property type="match status" value="1"/>
</dbReference>
<comment type="cofactor">
    <cofactor evidence="1">
        <name>FMN</name>
        <dbReference type="ChEBI" id="CHEBI:58210"/>
    </cofactor>
</comment>
<evidence type="ECO:0000256" key="7">
    <source>
        <dbReference type="ARBA" id="ARBA00022643"/>
    </source>
</evidence>
<dbReference type="EMBL" id="PYZH01000004">
    <property type="protein sequence ID" value="PTF16613.1"/>
    <property type="molecule type" value="Genomic_DNA"/>
</dbReference>
<protein>
    <recommendedName>
        <fullName evidence="4">Probable nitronate monooxygenase</fullName>
    </recommendedName>
    <alternativeName>
        <fullName evidence="11">Propionate 3-nitronate monooxygenase</fullName>
    </alternativeName>
</protein>
<dbReference type="SUPFAM" id="SSF51412">
    <property type="entry name" value="Inosine monophosphate dehydrogenase (IMPDH)"/>
    <property type="match status" value="1"/>
</dbReference>
<evidence type="ECO:0000313" key="16">
    <source>
        <dbReference type="Proteomes" id="UP000242088"/>
    </source>
</evidence>
<keyword evidence="7" id="KW-0288">FMN</keyword>
<dbReference type="Pfam" id="PF03060">
    <property type="entry name" value="NMO"/>
    <property type="match status" value="1"/>
</dbReference>